<comment type="caution">
    <text evidence="1">The sequence shown here is derived from an EMBL/GenBank/DDBJ whole genome shotgun (WGS) entry which is preliminary data.</text>
</comment>
<dbReference type="RefSeq" id="WP_203823698.1">
    <property type="nucleotide sequence ID" value="NZ_BAAATY010000005.1"/>
</dbReference>
<proteinExistence type="predicted"/>
<dbReference type="Proteomes" id="UP000624709">
    <property type="component" value="Unassembled WGS sequence"/>
</dbReference>
<evidence type="ECO:0008006" key="3">
    <source>
        <dbReference type="Google" id="ProtNLM"/>
    </source>
</evidence>
<evidence type="ECO:0000313" key="2">
    <source>
        <dbReference type="Proteomes" id="UP000624709"/>
    </source>
</evidence>
<dbReference type="EMBL" id="BOMS01000009">
    <property type="protein sequence ID" value="GIE64477.1"/>
    <property type="molecule type" value="Genomic_DNA"/>
</dbReference>
<name>A0ABQ4B1D2_9ACTN</name>
<protein>
    <recommendedName>
        <fullName evidence="3">Nucleic acid-binding protein</fullName>
    </recommendedName>
</protein>
<accession>A0ABQ4B1D2</accession>
<sequence length="201" mass="22780">MSILLDAGPALNFLAVGQQNILIQIAQSQKLRLAAPARVDSEVIGMSRSDRFRNTGVRTTWNTLKSSGRVEILPDELTTQQFADAVARLSGMPARDRVRDRKSLGEIMVLAHASVFVQQGYDVFVMIDDRDGRRRASQEAQWLRDNGHQQRLDLWSTRRVLQAAGRQDGWITGGLTWEQVYDQMIAYDDGLVPRSQWRRNA</sequence>
<reference evidence="1 2" key="1">
    <citation type="submission" date="2021-01" db="EMBL/GenBank/DDBJ databases">
        <title>Whole genome shotgun sequence of Actinoplanes palleronii NBRC 14916.</title>
        <authorList>
            <person name="Komaki H."/>
            <person name="Tamura T."/>
        </authorList>
    </citation>
    <scope>NUCLEOTIDE SEQUENCE [LARGE SCALE GENOMIC DNA]</scope>
    <source>
        <strain evidence="1 2">NBRC 14916</strain>
    </source>
</reference>
<evidence type="ECO:0000313" key="1">
    <source>
        <dbReference type="EMBL" id="GIE64477.1"/>
    </source>
</evidence>
<keyword evidence="2" id="KW-1185">Reference proteome</keyword>
<gene>
    <name evidence="1" type="ORF">Apa02nite_005850</name>
</gene>
<organism evidence="1 2">
    <name type="scientific">Actinoplanes palleronii</name>
    <dbReference type="NCBI Taxonomy" id="113570"/>
    <lineage>
        <taxon>Bacteria</taxon>
        <taxon>Bacillati</taxon>
        <taxon>Actinomycetota</taxon>
        <taxon>Actinomycetes</taxon>
        <taxon>Micromonosporales</taxon>
        <taxon>Micromonosporaceae</taxon>
        <taxon>Actinoplanes</taxon>
    </lineage>
</organism>